<dbReference type="OrthoDB" id="7053663at2"/>
<keyword evidence="3" id="KW-0223">Dioxygenase</keyword>
<dbReference type="CDD" id="cd00829">
    <property type="entry name" value="SCP-x_thiolase"/>
    <property type="match status" value="1"/>
</dbReference>
<sequence>MDRRRGRASAAAPLPGLQELRASAAPRLPLLPLGERGSGGRGRHGRGGQLHGQSPEVPSGLRGALCHRAHRHRWRAGRVPHQQHRRLPGGLGRFRRSGEGDLPAAGRRLAAAVREARLMTVDEAYISGIGQSEIAVKQKRHPLLLTLDAVREALDEAGLGIGQIDGVSTYPGRVPAFLGFSPVGADELIDALGIRARWYAGGGEITSQLGAVVAAATAVRAGLARHVICFRTVYEAAALARPEEYPPLRRDRVDGHSQWFAPFGAISAANWTAQYAMRHVKRYGLTREQLAQIALTDRANACRNPRALVREPLTMDEYLSARMISSPLCLYDCDRFTDASTVIIVSAGGALDEVRCTPVRIAAMAGTVERHSWDQAEWMACYPTGAELWKHADYKPADVDTVQLYDGFSFQAVAWLESLGFCGVGEGGRFIEGGRRIALDGELPLNTFGGQIGAGRLHGFGFAHEAVVQLRGKGGERQIAGDPKVAVATSGGGPLATALLLARD</sequence>
<feature type="domain" description="Thiolase C-terminal" evidence="2">
    <location>
        <begin position="380"/>
        <end position="498"/>
    </location>
</feature>
<comment type="caution">
    <text evidence="3">The sequence shown here is derived from an EMBL/GenBank/DDBJ whole genome shotgun (WGS) entry which is preliminary data.</text>
</comment>
<dbReference type="Gene3D" id="3.40.47.10">
    <property type="match status" value="1"/>
</dbReference>
<keyword evidence="3" id="KW-0560">Oxidoreductase</keyword>
<name>A0A2S5TA58_9GAMM</name>
<proteinExistence type="predicted"/>
<dbReference type="PANTHER" id="PTHR42870">
    <property type="entry name" value="ACETYL-COA C-ACETYLTRANSFERASE"/>
    <property type="match status" value="1"/>
</dbReference>
<dbReference type="GO" id="GO:0016746">
    <property type="term" value="F:acyltransferase activity"/>
    <property type="evidence" value="ECO:0007669"/>
    <property type="project" value="InterPro"/>
</dbReference>
<evidence type="ECO:0000313" key="3">
    <source>
        <dbReference type="EMBL" id="PPE71880.1"/>
    </source>
</evidence>
<evidence type="ECO:0000313" key="4">
    <source>
        <dbReference type="Proteomes" id="UP000238220"/>
    </source>
</evidence>
<dbReference type="SUPFAM" id="SSF53901">
    <property type="entry name" value="Thiolase-like"/>
    <property type="match status" value="2"/>
</dbReference>
<protein>
    <submittedName>
        <fullName evidence="3">Dioxygenase</fullName>
    </submittedName>
</protein>
<keyword evidence="4" id="KW-1185">Reference proteome</keyword>
<dbReference type="Pfam" id="PF22691">
    <property type="entry name" value="Thiolase_C_1"/>
    <property type="match status" value="1"/>
</dbReference>
<gene>
    <name evidence="3" type="ORF">C3942_21435</name>
</gene>
<feature type="region of interest" description="Disordered" evidence="1">
    <location>
        <begin position="1"/>
        <end position="59"/>
    </location>
</feature>
<feature type="compositionally biased region" description="Low complexity" evidence="1">
    <location>
        <begin position="19"/>
        <end position="35"/>
    </location>
</feature>
<organism evidence="3 4">
    <name type="scientific">Solimonas fluminis</name>
    <dbReference type="NCBI Taxonomy" id="2086571"/>
    <lineage>
        <taxon>Bacteria</taxon>
        <taxon>Pseudomonadati</taxon>
        <taxon>Pseudomonadota</taxon>
        <taxon>Gammaproteobacteria</taxon>
        <taxon>Nevskiales</taxon>
        <taxon>Nevskiaceae</taxon>
        <taxon>Solimonas</taxon>
    </lineage>
</organism>
<feature type="region of interest" description="Disordered" evidence="1">
    <location>
        <begin position="75"/>
        <end position="98"/>
    </location>
</feature>
<reference evidence="3 4" key="1">
    <citation type="submission" date="2018-02" db="EMBL/GenBank/DDBJ databases">
        <title>Genome sequencing of Solimonas sp. HR-BB.</title>
        <authorList>
            <person name="Lee Y."/>
            <person name="Jeon C.O."/>
        </authorList>
    </citation>
    <scope>NUCLEOTIDE SEQUENCE [LARGE SCALE GENOMIC DNA]</scope>
    <source>
        <strain evidence="3 4">HR-BB</strain>
    </source>
</reference>
<dbReference type="AlphaFoldDB" id="A0A2S5TA58"/>
<evidence type="ECO:0000259" key="2">
    <source>
        <dbReference type="Pfam" id="PF22691"/>
    </source>
</evidence>
<dbReference type="Proteomes" id="UP000238220">
    <property type="component" value="Unassembled WGS sequence"/>
</dbReference>
<dbReference type="PANTHER" id="PTHR42870:SF1">
    <property type="entry name" value="NON-SPECIFIC LIPID-TRANSFER PROTEIN-LIKE 2"/>
    <property type="match status" value="1"/>
</dbReference>
<evidence type="ECO:0000256" key="1">
    <source>
        <dbReference type="SAM" id="MobiDB-lite"/>
    </source>
</evidence>
<dbReference type="InterPro" id="IPR016039">
    <property type="entry name" value="Thiolase-like"/>
</dbReference>
<dbReference type="EMBL" id="PSNW01000019">
    <property type="protein sequence ID" value="PPE71880.1"/>
    <property type="molecule type" value="Genomic_DNA"/>
</dbReference>
<feature type="compositionally biased region" description="Basic residues" evidence="1">
    <location>
        <begin position="75"/>
        <end position="87"/>
    </location>
</feature>
<accession>A0A2S5TA58</accession>
<dbReference type="GO" id="GO:0051213">
    <property type="term" value="F:dioxygenase activity"/>
    <property type="evidence" value="ECO:0007669"/>
    <property type="project" value="UniProtKB-KW"/>
</dbReference>
<dbReference type="InterPro" id="IPR055140">
    <property type="entry name" value="Thiolase_C_2"/>
</dbReference>